<evidence type="ECO:0000256" key="2">
    <source>
        <dbReference type="ARBA" id="ARBA00023239"/>
    </source>
</evidence>
<organism evidence="4 5">
    <name type="scientific">Tortispora caseinolytica NRRL Y-17796</name>
    <dbReference type="NCBI Taxonomy" id="767744"/>
    <lineage>
        <taxon>Eukaryota</taxon>
        <taxon>Fungi</taxon>
        <taxon>Dikarya</taxon>
        <taxon>Ascomycota</taxon>
        <taxon>Saccharomycotina</taxon>
        <taxon>Trigonopsidomycetes</taxon>
        <taxon>Trigonopsidales</taxon>
        <taxon>Trigonopsidaceae</taxon>
        <taxon>Tortispora</taxon>
    </lineage>
</organism>
<dbReference type="PROSITE" id="PS00166">
    <property type="entry name" value="ENOYL_COA_HYDRATASE"/>
    <property type="match status" value="1"/>
</dbReference>
<dbReference type="AlphaFoldDB" id="A0A1E4TKR5"/>
<dbReference type="GO" id="GO:0005739">
    <property type="term" value="C:mitochondrion"/>
    <property type="evidence" value="ECO:0007669"/>
    <property type="project" value="TreeGrafter"/>
</dbReference>
<evidence type="ECO:0008006" key="6">
    <source>
        <dbReference type="Google" id="ProtNLM"/>
    </source>
</evidence>
<dbReference type="InterPro" id="IPR018376">
    <property type="entry name" value="Enoyl-CoA_hyd/isom_CS"/>
</dbReference>
<dbReference type="OrthoDB" id="410701at2759"/>
<protein>
    <recommendedName>
        <fullName evidence="6">Enoyl-CoA hydratase</fullName>
    </recommendedName>
</protein>
<evidence type="ECO:0000313" key="5">
    <source>
        <dbReference type="Proteomes" id="UP000095023"/>
    </source>
</evidence>
<dbReference type="PANTHER" id="PTHR11941:SF171">
    <property type="entry name" value="SD19268P"/>
    <property type="match status" value="1"/>
</dbReference>
<dbReference type="GO" id="GO:0006635">
    <property type="term" value="P:fatty acid beta-oxidation"/>
    <property type="evidence" value="ECO:0007669"/>
    <property type="project" value="TreeGrafter"/>
</dbReference>
<dbReference type="InterPro" id="IPR014748">
    <property type="entry name" value="Enoyl-CoA_hydra_C"/>
</dbReference>
<dbReference type="CDD" id="cd06558">
    <property type="entry name" value="crotonase-like"/>
    <property type="match status" value="1"/>
</dbReference>
<dbReference type="Proteomes" id="UP000095023">
    <property type="component" value="Unassembled WGS sequence"/>
</dbReference>
<sequence>MPALPRIKPVYRTGVRSLSTIIKTEVPTASNGTITVLKFNRPEAKNAISLKLNDELRECVLDVATGRTNPQALILASNVPKIFCAGADLKERRSFTPADTAAFLQQLNSTLDILEDLEIPTLTAIDGLALGGGLEIALATDFRVLSTTSAVGLPETKLAILPGAGGTKRLPKVVGHTRALEAVLTGRRIPAEEALQWGLATAVADDSLQKAIEIAQNICEGGPIGVRAAKKAVVGGTGAWAEAMYQRVLPTKDRIEALVAFAEKRKPNFKGE</sequence>
<dbReference type="Gene3D" id="1.10.12.10">
    <property type="entry name" value="Lyase 2-enoyl-coa Hydratase, Chain A, domain 2"/>
    <property type="match status" value="1"/>
</dbReference>
<dbReference type="Pfam" id="PF00378">
    <property type="entry name" value="ECH_1"/>
    <property type="match status" value="1"/>
</dbReference>
<evidence type="ECO:0000256" key="1">
    <source>
        <dbReference type="ARBA" id="ARBA00005254"/>
    </source>
</evidence>
<proteinExistence type="inferred from homology"/>
<dbReference type="InterPro" id="IPR029045">
    <property type="entry name" value="ClpP/crotonase-like_dom_sf"/>
</dbReference>
<dbReference type="SUPFAM" id="SSF52096">
    <property type="entry name" value="ClpP/crotonase"/>
    <property type="match status" value="1"/>
</dbReference>
<reference evidence="5" key="1">
    <citation type="submission" date="2016-02" db="EMBL/GenBank/DDBJ databases">
        <title>Comparative genomics of biotechnologically important yeasts.</title>
        <authorList>
            <consortium name="DOE Joint Genome Institute"/>
            <person name="Riley R."/>
            <person name="Haridas S."/>
            <person name="Wolfe K.H."/>
            <person name="Lopes M.R."/>
            <person name="Hittinger C.T."/>
            <person name="Goker M."/>
            <person name="Salamov A."/>
            <person name="Wisecaver J."/>
            <person name="Long T.M."/>
            <person name="Aerts A.L."/>
            <person name="Barry K."/>
            <person name="Choi C."/>
            <person name="Clum A."/>
            <person name="Coughlan A.Y."/>
            <person name="Deshpande S."/>
            <person name="Douglass A.P."/>
            <person name="Hanson S.J."/>
            <person name="Klenk H.-P."/>
            <person name="Labutti K."/>
            <person name="Lapidus A."/>
            <person name="Lindquist E."/>
            <person name="Lipzen A."/>
            <person name="Meier-Kolthoff J.P."/>
            <person name="Ohm R.A."/>
            <person name="Otillar R.P."/>
            <person name="Pangilinan J."/>
            <person name="Peng Y."/>
            <person name="Rokas A."/>
            <person name="Rosa C.A."/>
            <person name="Scheuner C."/>
            <person name="Sibirny A.A."/>
            <person name="Slot J.C."/>
            <person name="Stielow J.B."/>
            <person name="Sun H."/>
            <person name="Kurtzman C.P."/>
            <person name="Blackwell M."/>
            <person name="Jeffries T.W."/>
            <person name="Grigoriev I.V."/>
        </authorList>
    </citation>
    <scope>NUCLEOTIDE SEQUENCE [LARGE SCALE GENOMIC DNA]</scope>
    <source>
        <strain evidence="5">NRRL Y-17796</strain>
    </source>
</reference>
<keyword evidence="5" id="KW-1185">Reference proteome</keyword>
<evidence type="ECO:0000313" key="4">
    <source>
        <dbReference type="EMBL" id="ODV92329.1"/>
    </source>
</evidence>
<gene>
    <name evidence="4" type="ORF">CANCADRAFT_30513</name>
</gene>
<accession>A0A1E4TKR5</accession>
<evidence type="ECO:0000256" key="3">
    <source>
        <dbReference type="RuleBase" id="RU003707"/>
    </source>
</evidence>
<dbReference type="FunFam" id="3.90.226.10:FF:000009">
    <property type="entry name" value="Carnitinyl-CoA dehydratase"/>
    <property type="match status" value="1"/>
</dbReference>
<dbReference type="Gene3D" id="3.90.226.10">
    <property type="entry name" value="2-enoyl-CoA Hydratase, Chain A, domain 1"/>
    <property type="match status" value="1"/>
</dbReference>
<dbReference type="EMBL" id="KV453841">
    <property type="protein sequence ID" value="ODV92329.1"/>
    <property type="molecule type" value="Genomic_DNA"/>
</dbReference>
<dbReference type="InterPro" id="IPR001753">
    <property type="entry name" value="Enoyl-CoA_hydra/iso"/>
</dbReference>
<dbReference type="PANTHER" id="PTHR11941">
    <property type="entry name" value="ENOYL-COA HYDRATASE-RELATED"/>
    <property type="match status" value="1"/>
</dbReference>
<dbReference type="GO" id="GO:0016829">
    <property type="term" value="F:lyase activity"/>
    <property type="evidence" value="ECO:0007669"/>
    <property type="project" value="UniProtKB-KW"/>
</dbReference>
<name>A0A1E4TKR5_9ASCO</name>
<keyword evidence="2" id="KW-0456">Lyase</keyword>
<comment type="similarity">
    <text evidence="1 3">Belongs to the enoyl-CoA hydratase/isomerase family.</text>
</comment>